<accession>A0A1T5N3M7</accession>
<protein>
    <submittedName>
        <fullName evidence="1">Uncharacterized protein</fullName>
    </submittedName>
</protein>
<keyword evidence="2" id="KW-1185">Reference proteome</keyword>
<reference evidence="1 2" key="1">
    <citation type="submission" date="2017-02" db="EMBL/GenBank/DDBJ databases">
        <authorList>
            <person name="Peterson S.W."/>
        </authorList>
    </citation>
    <scope>NUCLEOTIDE SEQUENCE [LARGE SCALE GENOMIC DNA]</scope>
    <source>
        <strain evidence="1 2">DSM 18108</strain>
    </source>
</reference>
<dbReference type="EMBL" id="FUZZ01000001">
    <property type="protein sequence ID" value="SKC95082.1"/>
    <property type="molecule type" value="Genomic_DNA"/>
</dbReference>
<sequence>MKKYHISGKFIILFMAAVMVVGFAIGARPLLSSWWPSLKEQAPVAEEATHFQREDAALLGQIIAIYRRVDTLSVIDMGGSIRISDPAEPTENVNATFNYCRRNAEMYYQLGDNEMIQLKDVCISANRGIEKLFVSPPKEVVAAPQLAVDSIIALWESDSYAINSTHTDNLTTVQLLCERHVTCKELKITYDRSAGKLNSIYMRLTNLEDPLNRKMDREITTVFNKWNEVITDGRRLSLSTYLQKEGAGWKPAAAYSNFRLISTL</sequence>
<evidence type="ECO:0000313" key="1">
    <source>
        <dbReference type="EMBL" id="SKC95082.1"/>
    </source>
</evidence>
<evidence type="ECO:0000313" key="2">
    <source>
        <dbReference type="Proteomes" id="UP000190166"/>
    </source>
</evidence>
<dbReference type="AlphaFoldDB" id="A0A1T5N3M7"/>
<dbReference type="RefSeq" id="WP_079467577.1">
    <property type="nucleotide sequence ID" value="NZ_FUZZ01000001.1"/>
</dbReference>
<organism evidence="1 2">
    <name type="scientific">Chitinophaga ginsengisegetis</name>
    <dbReference type="NCBI Taxonomy" id="393003"/>
    <lineage>
        <taxon>Bacteria</taxon>
        <taxon>Pseudomonadati</taxon>
        <taxon>Bacteroidota</taxon>
        <taxon>Chitinophagia</taxon>
        <taxon>Chitinophagales</taxon>
        <taxon>Chitinophagaceae</taxon>
        <taxon>Chitinophaga</taxon>
    </lineage>
</organism>
<dbReference type="Proteomes" id="UP000190166">
    <property type="component" value="Unassembled WGS sequence"/>
</dbReference>
<dbReference type="STRING" id="393003.SAMN05660461_0222"/>
<gene>
    <name evidence="1" type="ORF">SAMN05660461_0222</name>
</gene>
<name>A0A1T5N3M7_9BACT</name>
<proteinExistence type="predicted"/>